<protein>
    <submittedName>
        <fullName evidence="2">Uncharacterized protein</fullName>
    </submittedName>
</protein>
<keyword evidence="1" id="KW-0175">Coiled coil</keyword>
<dbReference type="GeneID" id="77344723"/>
<proteinExistence type="predicted"/>
<dbReference type="InterPro" id="IPR036388">
    <property type="entry name" value="WH-like_DNA-bd_sf"/>
</dbReference>
<evidence type="ECO:0000313" key="3">
    <source>
        <dbReference type="Proteomes" id="UP000423756"/>
    </source>
</evidence>
<reference evidence="2 3" key="1">
    <citation type="submission" date="2019-09" db="EMBL/GenBank/DDBJ databases">
        <title>Draft genome sequences of 48 bacterial type strains from the CCUG.</title>
        <authorList>
            <person name="Tunovic T."/>
            <person name="Pineiro-Iglesias B."/>
            <person name="Unosson C."/>
            <person name="Inganas E."/>
            <person name="Ohlen M."/>
            <person name="Cardew S."/>
            <person name="Jensie-Markopoulos S."/>
            <person name="Salva-Serra F."/>
            <person name="Jaen-Luchoro D."/>
            <person name="Karlsson R."/>
            <person name="Svensson-Stadler L."/>
            <person name="Chun J."/>
            <person name="Moore E."/>
        </authorList>
    </citation>
    <scope>NUCLEOTIDE SEQUENCE [LARGE SCALE GENOMIC DNA]</scope>
    <source>
        <strain evidence="2 3">CCUG 48643</strain>
    </source>
</reference>
<sequence length="753" mass="85601">MSSDKKMLLIERLKLVLSGLDHLENPKRNARIIELSLGLDGNGTHTLEEIQSVIDVEFPSETISRERIRVLRTSGIDNFKKALTKQWDSFYDALFDYVYKQSPIEVDLLAHRVADPNYKSFTLTHSDEKPFSERPFDVTGLLKIFECKPSKLNKKTLKLNRVYFDFSKSKGKQEGPTPRNSVECLLFLVPNSFGTKLDVLLSHTERAIKFNGMLQEQTLLPLMPKKLPVNKREELAHSLLVGHKDFLWLDEKKGYFTFTSSLDNRISRFAAKIFLCVDEIHVSLFASQISRAVRAQARVLKGESVESHFQERSNFLQMVSYGSDIPFSINDAIRYFVTTKLCTIDENNILRPTPLLKENVTANLRWSEQVLMDVLSTSPTQTLSQSEFKSKGMATMAKLASEHYIERLDEIIAGDEIHVSGNKYKISPAYVAKLQSLTRPAIDVHKSTMASSRKALQDLYLSLISGYKEKLKIVNANIAKTRDQIREAKAAKKTPTKTLLSLESQSSDLRLLKAECSDFSQRPMKLEEELVRLNRSIKKFEKAGNFDSKPCKAELRRVAYAETHLNTVQLLFSKSDETIEQQIISLAQKISVELMEYFAVNHGDESDKNIVASNMVKDQLDTILNFVPAIDLSEFSETEILKFADLVRYRVLVESISNIDTEIDRLPEPNDKYNDLILKCIKTLNVSTSGSCETDIDEFRSLILNESVKEETAHALGHFNQHVSYSPALVRVRKAEYSYVGSEASKQAELEFS</sequence>
<dbReference type="AlphaFoldDB" id="A0A7V7NX14"/>
<accession>A0A7V7NX14</accession>
<evidence type="ECO:0000313" key="2">
    <source>
        <dbReference type="EMBL" id="KAB0482488.1"/>
    </source>
</evidence>
<gene>
    <name evidence="2" type="ORF">F7Q91_03500</name>
</gene>
<name>A0A7V7NX14_9VIBR</name>
<dbReference type="Gene3D" id="1.10.10.10">
    <property type="entry name" value="Winged helix-like DNA-binding domain superfamily/Winged helix DNA-binding domain"/>
    <property type="match status" value="1"/>
</dbReference>
<dbReference type="Proteomes" id="UP000423756">
    <property type="component" value="Unassembled WGS sequence"/>
</dbReference>
<organism evidence="2 3">
    <name type="scientific">Vibrio chagasii</name>
    <dbReference type="NCBI Taxonomy" id="170679"/>
    <lineage>
        <taxon>Bacteria</taxon>
        <taxon>Pseudomonadati</taxon>
        <taxon>Pseudomonadota</taxon>
        <taxon>Gammaproteobacteria</taxon>
        <taxon>Vibrionales</taxon>
        <taxon>Vibrionaceae</taxon>
        <taxon>Vibrio</taxon>
    </lineage>
</organism>
<feature type="coiled-coil region" evidence="1">
    <location>
        <begin position="464"/>
        <end position="491"/>
    </location>
</feature>
<dbReference type="EMBL" id="VZPX01000004">
    <property type="protein sequence ID" value="KAB0482488.1"/>
    <property type="molecule type" value="Genomic_DNA"/>
</dbReference>
<comment type="caution">
    <text evidence="2">The sequence shown here is derived from an EMBL/GenBank/DDBJ whole genome shotgun (WGS) entry which is preliminary data.</text>
</comment>
<evidence type="ECO:0000256" key="1">
    <source>
        <dbReference type="SAM" id="Coils"/>
    </source>
</evidence>
<dbReference type="RefSeq" id="WP_137406535.1">
    <property type="nucleotide sequence ID" value="NZ_AP025467.1"/>
</dbReference>